<dbReference type="PANTHER" id="PTHR36220">
    <property type="entry name" value="UNNAMED PRODUCT"/>
    <property type="match status" value="1"/>
</dbReference>
<dbReference type="EMBL" id="HBEJ01016526">
    <property type="protein sequence ID" value="CAD8377683.1"/>
    <property type="molecule type" value="Transcribed_RNA"/>
</dbReference>
<dbReference type="AlphaFoldDB" id="A0A7S0AYV2"/>
<name>A0A7S0AYV2_9STRA</name>
<dbReference type="PANTHER" id="PTHR36220:SF1">
    <property type="entry name" value="GAMMA TUBULIN COMPLEX COMPONENT C-TERMINAL DOMAIN-CONTAINING PROTEIN"/>
    <property type="match status" value="1"/>
</dbReference>
<organism evidence="1">
    <name type="scientific">Minutocellus polymorphus</name>
    <dbReference type="NCBI Taxonomy" id="265543"/>
    <lineage>
        <taxon>Eukaryota</taxon>
        <taxon>Sar</taxon>
        <taxon>Stramenopiles</taxon>
        <taxon>Ochrophyta</taxon>
        <taxon>Bacillariophyta</taxon>
        <taxon>Mediophyceae</taxon>
        <taxon>Cymatosirophycidae</taxon>
        <taxon>Cymatosirales</taxon>
        <taxon>Cymatosiraceae</taxon>
        <taxon>Minutocellus</taxon>
    </lineage>
</organism>
<accession>A0A7S0AYV2</accession>
<proteinExistence type="predicted"/>
<reference evidence="1" key="1">
    <citation type="submission" date="2021-01" db="EMBL/GenBank/DDBJ databases">
        <authorList>
            <person name="Corre E."/>
            <person name="Pelletier E."/>
            <person name="Niang G."/>
            <person name="Scheremetjew M."/>
            <person name="Finn R."/>
            <person name="Kale V."/>
            <person name="Holt S."/>
            <person name="Cochrane G."/>
            <person name="Meng A."/>
            <person name="Brown T."/>
            <person name="Cohen L."/>
        </authorList>
    </citation>
    <scope>NUCLEOTIDE SEQUENCE</scope>
    <source>
        <strain evidence="1">CCMP3303</strain>
    </source>
</reference>
<gene>
    <name evidence="1" type="ORF">MPOL1434_LOCUS9647</name>
</gene>
<protein>
    <submittedName>
        <fullName evidence="1">Uncharacterized protein</fullName>
    </submittedName>
</protein>
<evidence type="ECO:0000313" key="1">
    <source>
        <dbReference type="EMBL" id="CAD8377683.1"/>
    </source>
</evidence>
<sequence>MGPRSGYVVSISDDGRTIGMGDPGRAGNGKASGHAHVYRYHGSMWHHSHTDKWKIVEGDVLGMAAGDAFGHTVALSRNSRRFAVGAPYNRNQGFEHGRVRIFDIEDV</sequence>